<organism evidence="6 8">
    <name type="scientific">Pseudomonas tohonis</name>
    <dbReference type="NCBI Taxonomy" id="2725477"/>
    <lineage>
        <taxon>Bacteria</taxon>
        <taxon>Pseudomonadati</taxon>
        <taxon>Pseudomonadota</taxon>
        <taxon>Gammaproteobacteria</taxon>
        <taxon>Pseudomonadales</taxon>
        <taxon>Pseudomonadaceae</taxon>
        <taxon>Pseudomonas</taxon>
    </lineage>
</organism>
<keyword evidence="9" id="KW-1185">Reference proteome</keyword>
<dbReference type="Gene3D" id="1.10.10.10">
    <property type="entry name" value="Winged helix-like DNA-binding domain superfamily/Winged helix DNA-binding domain"/>
    <property type="match status" value="1"/>
</dbReference>
<dbReference type="InterPro" id="IPR058163">
    <property type="entry name" value="LysR-type_TF_proteobact-type"/>
</dbReference>
<evidence type="ECO:0000313" key="7">
    <source>
        <dbReference type="EMBL" id="GJN55142.1"/>
    </source>
</evidence>
<dbReference type="PROSITE" id="PS50931">
    <property type="entry name" value="HTH_LYSR"/>
    <property type="match status" value="1"/>
</dbReference>
<dbReference type="InterPro" id="IPR005119">
    <property type="entry name" value="LysR_subst-bd"/>
</dbReference>
<dbReference type="RefSeq" id="WP_173176626.1">
    <property type="nucleotide sequence ID" value="NZ_AP023189.1"/>
</dbReference>
<dbReference type="Gene3D" id="3.40.190.10">
    <property type="entry name" value="Periplasmic binding protein-like II"/>
    <property type="match status" value="2"/>
</dbReference>
<keyword evidence="2" id="KW-0805">Transcription regulation</keyword>
<dbReference type="EMBL" id="AP023189">
    <property type="protein sequence ID" value="BCG22217.1"/>
    <property type="molecule type" value="Genomic_DNA"/>
</dbReference>
<dbReference type="SUPFAM" id="SSF53850">
    <property type="entry name" value="Periplasmic binding protein-like II"/>
    <property type="match status" value="1"/>
</dbReference>
<dbReference type="KEGG" id="ptw:TUM18999_04080"/>
<protein>
    <submittedName>
        <fullName evidence="6">LysR family transcriptional regulator</fullName>
    </submittedName>
</protein>
<dbReference type="AlphaFoldDB" id="A0A6J4DXE1"/>
<evidence type="ECO:0000259" key="5">
    <source>
        <dbReference type="PROSITE" id="PS50931"/>
    </source>
</evidence>
<gene>
    <name evidence="6" type="ORF">TUM18999_04080</name>
    <name evidence="7" type="ORF">TUM20286_48940</name>
</gene>
<dbReference type="Proteomes" id="UP000509383">
    <property type="component" value="Chromosome"/>
</dbReference>
<dbReference type="Pfam" id="PF03466">
    <property type="entry name" value="LysR_substrate"/>
    <property type="match status" value="1"/>
</dbReference>
<evidence type="ECO:0000256" key="3">
    <source>
        <dbReference type="ARBA" id="ARBA00023125"/>
    </source>
</evidence>
<proteinExistence type="inferred from homology"/>
<dbReference type="InterPro" id="IPR036388">
    <property type="entry name" value="WH-like_DNA-bd_sf"/>
</dbReference>
<evidence type="ECO:0000256" key="1">
    <source>
        <dbReference type="ARBA" id="ARBA00009437"/>
    </source>
</evidence>
<comment type="similarity">
    <text evidence="1">Belongs to the LysR transcriptional regulatory family.</text>
</comment>
<dbReference type="PRINTS" id="PR00039">
    <property type="entry name" value="HTHLYSR"/>
</dbReference>
<dbReference type="GO" id="GO:0006351">
    <property type="term" value="P:DNA-templated transcription"/>
    <property type="evidence" value="ECO:0007669"/>
    <property type="project" value="TreeGrafter"/>
</dbReference>
<evidence type="ECO:0000256" key="2">
    <source>
        <dbReference type="ARBA" id="ARBA00023015"/>
    </source>
</evidence>
<dbReference type="InterPro" id="IPR036390">
    <property type="entry name" value="WH_DNA-bd_sf"/>
</dbReference>
<dbReference type="GO" id="GO:0043565">
    <property type="term" value="F:sequence-specific DNA binding"/>
    <property type="evidence" value="ECO:0007669"/>
    <property type="project" value="TreeGrafter"/>
</dbReference>
<dbReference type="CDD" id="cd08432">
    <property type="entry name" value="PBP2_GcdR_TrpI_HvrB_AmpR_like"/>
    <property type="match status" value="1"/>
</dbReference>
<dbReference type="SUPFAM" id="SSF46785">
    <property type="entry name" value="Winged helix' DNA-binding domain"/>
    <property type="match status" value="1"/>
</dbReference>
<keyword evidence="3" id="KW-0238">DNA-binding</keyword>
<evidence type="ECO:0000256" key="4">
    <source>
        <dbReference type="ARBA" id="ARBA00023163"/>
    </source>
</evidence>
<dbReference type="GO" id="GO:0003700">
    <property type="term" value="F:DNA-binding transcription factor activity"/>
    <property type="evidence" value="ECO:0007669"/>
    <property type="project" value="InterPro"/>
</dbReference>
<reference evidence="6 8" key="1">
    <citation type="submission" date="2020-05" db="EMBL/GenBank/DDBJ databases">
        <title>Characterization of novel class B3 metallo-beta-lactamase from novel Pseudomonas species.</title>
        <authorList>
            <person name="Yamada K."/>
            <person name="Aoki K."/>
            <person name="Ishii Y."/>
        </authorList>
    </citation>
    <scope>NUCLEOTIDE SEQUENCE [LARGE SCALE GENOMIC DNA]</scope>
    <source>
        <strain evidence="6 8">TUM18999</strain>
        <strain evidence="7 9">TUM20286</strain>
    </source>
</reference>
<dbReference type="InterPro" id="IPR000847">
    <property type="entry name" value="LysR_HTH_N"/>
</dbReference>
<name>A0A6J4DXE1_9PSED</name>
<dbReference type="Proteomes" id="UP001054892">
    <property type="component" value="Unassembled WGS sequence"/>
</dbReference>
<feature type="domain" description="HTH lysR-type" evidence="5">
    <location>
        <begin position="4"/>
        <end position="61"/>
    </location>
</feature>
<evidence type="ECO:0000313" key="6">
    <source>
        <dbReference type="EMBL" id="BCG22217.1"/>
    </source>
</evidence>
<dbReference type="EMBL" id="BQKM01000016">
    <property type="protein sequence ID" value="GJN55142.1"/>
    <property type="molecule type" value="Genomic_DNA"/>
</dbReference>
<dbReference type="PANTHER" id="PTHR30537:SF79">
    <property type="entry name" value="TRANSCRIPTIONAL REGULATOR-RELATED"/>
    <property type="match status" value="1"/>
</dbReference>
<dbReference type="PANTHER" id="PTHR30537">
    <property type="entry name" value="HTH-TYPE TRANSCRIPTIONAL REGULATOR"/>
    <property type="match status" value="1"/>
</dbReference>
<evidence type="ECO:0000313" key="9">
    <source>
        <dbReference type="Proteomes" id="UP001054892"/>
    </source>
</evidence>
<accession>A0A6J4DXE1</accession>
<sequence>MRYPSMTAIRALDAIARLGSVSAAARELSLTRSAISHQVSSLEQSLGFALTERIGRGIGLTYQGERYAREVHKVLSTLQEAALGLDEQQVSGRLCVSCNPGFATYWLCHHIGAFLRQFPQVQLQVISPRAPDDTSNGNADLFIAYGIGDWPDQWVEQIVPLRFFPVCSPRLINAHGGLKSPQELGGFPLLHMTDHTDWRVWLATAGASNIDAATGIVFSDAHCAQSACIAAQGMAIGDNLLSGDALARGLLVRPFEISIDSHRGYYLVADPLRAERPAVRAFSNWVKHQLQASLPGLNKRSEPLLDHPR</sequence>
<evidence type="ECO:0000313" key="8">
    <source>
        <dbReference type="Proteomes" id="UP000509383"/>
    </source>
</evidence>
<dbReference type="Pfam" id="PF00126">
    <property type="entry name" value="HTH_1"/>
    <property type="match status" value="1"/>
</dbReference>
<keyword evidence="4" id="KW-0804">Transcription</keyword>